<name>H1D2N8_9FIRM</name>
<proteinExistence type="predicted"/>
<evidence type="ECO:0008006" key="3">
    <source>
        <dbReference type="Google" id="ProtNLM"/>
    </source>
</evidence>
<sequence>MTYQDVKNIAGELGWTVSLDDGRFHFCFCREKDYSFAILADSDVELISKVRLLAYNYAENHPFKEKLDELAGRLMKEI</sequence>
<dbReference type="EMBL" id="ADLT01000065">
    <property type="protein sequence ID" value="EHO62158.1"/>
    <property type="molecule type" value="Genomic_DNA"/>
</dbReference>
<comment type="caution">
    <text evidence="1">The sequence shown here is derived from an EMBL/GenBank/DDBJ whole genome shotgun (WGS) entry which is preliminary data.</text>
</comment>
<accession>H1D2N8</accession>
<dbReference type="RefSeq" id="WP_008860370.1">
    <property type="nucleotide sequence ID" value="NZ_JH591189.1"/>
</dbReference>
<gene>
    <name evidence="1" type="ORF">HMPREF9453_01876</name>
</gene>
<evidence type="ECO:0000313" key="2">
    <source>
        <dbReference type="Proteomes" id="UP000003277"/>
    </source>
</evidence>
<reference evidence="1 2" key="1">
    <citation type="submission" date="2011-11" db="EMBL/GenBank/DDBJ databases">
        <title>The Genome Sequence of Dialister succinatiphilus YIT 11850.</title>
        <authorList>
            <consortium name="The Broad Institute Genome Sequencing Platform"/>
            <person name="Earl A."/>
            <person name="Ward D."/>
            <person name="Feldgarden M."/>
            <person name="Gevers D."/>
            <person name="Morotomi M."/>
            <person name="Young S.K."/>
            <person name="Zeng Q."/>
            <person name="Gargeya S."/>
            <person name="Fitzgerald M."/>
            <person name="Haas B."/>
            <person name="Abouelleil A."/>
            <person name="Alvarado L."/>
            <person name="Arachchi H.M."/>
            <person name="Berlin A."/>
            <person name="Brown A."/>
            <person name="Chapman S.B."/>
            <person name="Dunbar C."/>
            <person name="Gearin G."/>
            <person name="Goldberg J."/>
            <person name="Griggs A."/>
            <person name="Gujja S."/>
            <person name="Heiman D."/>
            <person name="Howarth C."/>
            <person name="Lui A."/>
            <person name="MacDonald P.J.P."/>
            <person name="Montmayeur A."/>
            <person name="Murphy C."/>
            <person name="Neiman D."/>
            <person name="Pearson M."/>
            <person name="Priest M."/>
            <person name="Roberts A."/>
            <person name="Saif S."/>
            <person name="Shea T."/>
            <person name="Sisk P."/>
            <person name="Stolte C."/>
            <person name="Sykes S."/>
            <person name="Wortman J."/>
            <person name="Nusbaum C."/>
            <person name="Birren B."/>
        </authorList>
    </citation>
    <scope>NUCLEOTIDE SEQUENCE [LARGE SCALE GENOMIC DNA]</scope>
    <source>
        <strain evidence="1 2">YIT 11850</strain>
    </source>
</reference>
<evidence type="ECO:0000313" key="1">
    <source>
        <dbReference type="EMBL" id="EHO62158.1"/>
    </source>
</evidence>
<keyword evidence="2" id="KW-1185">Reference proteome</keyword>
<protein>
    <recommendedName>
        <fullName evidence="3">DUF5659 domain-containing protein</fullName>
    </recommendedName>
</protein>
<dbReference type="Proteomes" id="UP000003277">
    <property type="component" value="Unassembled WGS sequence"/>
</dbReference>
<organism evidence="1 2">
    <name type="scientific">Dialister succinatiphilus YIT 11850</name>
    <dbReference type="NCBI Taxonomy" id="742743"/>
    <lineage>
        <taxon>Bacteria</taxon>
        <taxon>Bacillati</taxon>
        <taxon>Bacillota</taxon>
        <taxon>Negativicutes</taxon>
        <taxon>Veillonellales</taxon>
        <taxon>Veillonellaceae</taxon>
        <taxon>Dialister</taxon>
    </lineage>
</organism>
<dbReference type="AlphaFoldDB" id="H1D2N8"/>
<dbReference type="HOGENOM" id="CLU_2616303_0_0_9"/>